<sequence length="638" mass="69267">MDIVSWTFALPPGSEKEKENQPVSILKRRKSGTGRQMSKYKTDGLPPQLYLDAANPQRSLSYAQTRSQVRQLIAGFAHHGVQKGDCVCVVSFNDYNARELTHHLHITGAKHILTSLKSLPAVQSAAVECQIPPSSIFVLDFCRETVAPELQSWRALLKYGERGWRVGEEIATGNLEEAAYVSTSGTSGLPKAATIGHGYLISQGQVVEGLVGGGAGSGAEGKTKVSCLIAIPPFHVFTIPMQHALPLRTGIPAYIMPRFEDERFVGALREFQISHTIVVPPIMMALSKRAAAELASVQTVFVGGSRATDGMQQQLYAKLATAARIVQVYGMTETGWAACWTREARDDTGSIGQPVMGTRLRFVPFSKLNMKSSLVDPGGRLITRDDQTGEIQINTRNAMTSYRHNSTATTASRTPDGWICTGDVGYVRRGNWYTIDRTKDLIKVRGWQVSPAEIEAALLEHPGILDAGVVAATASDGGEEVPWAFVVRSGNGAGNVDELGVKAFLGTRLARYKNVAGVDFIAEIPRNPTGKILRRVLRDAQRQPQSPRHRTCGPGAAIEYASALKDLYAYQCSRTSTTVALVEGTAFPTVKGVQNETSAVPKAGKSKRKRYSATSFLRWSKLRCFAMSSSNAAAPSRR</sequence>
<accession>A0AAD9T0J4</accession>
<dbReference type="InterPro" id="IPR045851">
    <property type="entry name" value="AMP-bd_C_sf"/>
</dbReference>
<dbReference type="Pfam" id="PF00501">
    <property type="entry name" value="AMP-binding"/>
    <property type="match status" value="1"/>
</dbReference>
<evidence type="ECO:0000256" key="1">
    <source>
        <dbReference type="ARBA" id="ARBA00005179"/>
    </source>
</evidence>
<feature type="region of interest" description="Disordered" evidence="6">
    <location>
        <begin position="12"/>
        <end position="39"/>
    </location>
</feature>
<feature type="domain" description="AMP-binding enzyme C-terminal" evidence="8">
    <location>
        <begin position="453"/>
        <end position="531"/>
    </location>
</feature>
<comment type="pathway">
    <text evidence="1">Secondary metabolite biosynthesis.</text>
</comment>
<feature type="domain" description="AMP-dependent synthetase/ligase" evidence="7">
    <location>
        <begin position="87"/>
        <end position="402"/>
    </location>
</feature>
<keyword evidence="10" id="KW-1185">Reference proteome</keyword>
<dbReference type="InterPro" id="IPR000873">
    <property type="entry name" value="AMP-dep_synth/lig_dom"/>
</dbReference>
<reference evidence="9" key="1">
    <citation type="submission" date="2023-06" db="EMBL/GenBank/DDBJ databases">
        <title>Draft genome of Marssonina rosae.</title>
        <authorList>
            <person name="Cheng Q."/>
        </authorList>
    </citation>
    <scope>NUCLEOTIDE SEQUENCE</scope>
    <source>
        <strain evidence="9">R4</strain>
    </source>
</reference>
<evidence type="ECO:0000313" key="10">
    <source>
        <dbReference type="Proteomes" id="UP001285354"/>
    </source>
</evidence>
<dbReference type="Gene3D" id="3.40.50.12780">
    <property type="entry name" value="N-terminal domain of ligase-like"/>
    <property type="match status" value="1"/>
</dbReference>
<dbReference type="GO" id="GO:0005524">
    <property type="term" value="F:ATP binding"/>
    <property type="evidence" value="ECO:0007669"/>
    <property type="project" value="UniProtKB-KW"/>
</dbReference>
<evidence type="ECO:0000256" key="5">
    <source>
        <dbReference type="ARBA" id="ARBA00022840"/>
    </source>
</evidence>
<dbReference type="Pfam" id="PF13193">
    <property type="entry name" value="AMP-binding_C"/>
    <property type="match status" value="1"/>
</dbReference>
<keyword evidence="3" id="KW-0436">Ligase</keyword>
<dbReference type="GO" id="GO:0016405">
    <property type="term" value="F:CoA-ligase activity"/>
    <property type="evidence" value="ECO:0007669"/>
    <property type="project" value="TreeGrafter"/>
</dbReference>
<name>A0AAD9T0J4_9HELO</name>
<dbReference type="PANTHER" id="PTHR24096:SF317">
    <property type="entry name" value="ADENYLATE-FORMING ENZYME AFEA"/>
    <property type="match status" value="1"/>
</dbReference>
<keyword evidence="5" id="KW-0067">ATP-binding</keyword>
<comment type="caution">
    <text evidence="9">The sequence shown here is derived from an EMBL/GenBank/DDBJ whole genome shotgun (WGS) entry which is preliminary data.</text>
</comment>
<dbReference type="Gene3D" id="3.30.300.30">
    <property type="match status" value="1"/>
</dbReference>
<dbReference type="SUPFAM" id="SSF56801">
    <property type="entry name" value="Acetyl-CoA synthetase-like"/>
    <property type="match status" value="1"/>
</dbReference>
<evidence type="ECO:0000313" key="9">
    <source>
        <dbReference type="EMBL" id="KAK2626437.1"/>
    </source>
</evidence>
<comment type="similarity">
    <text evidence="2">Belongs to the ATP-dependent AMP-binding enzyme family.</text>
</comment>
<dbReference type="EMBL" id="JAUBYV010000005">
    <property type="protein sequence ID" value="KAK2626437.1"/>
    <property type="molecule type" value="Genomic_DNA"/>
</dbReference>
<gene>
    <name evidence="9" type="ORF">QTJ16_003612</name>
</gene>
<organism evidence="9 10">
    <name type="scientific">Diplocarpon rosae</name>
    <dbReference type="NCBI Taxonomy" id="946125"/>
    <lineage>
        <taxon>Eukaryota</taxon>
        <taxon>Fungi</taxon>
        <taxon>Dikarya</taxon>
        <taxon>Ascomycota</taxon>
        <taxon>Pezizomycotina</taxon>
        <taxon>Leotiomycetes</taxon>
        <taxon>Helotiales</taxon>
        <taxon>Drepanopezizaceae</taxon>
        <taxon>Diplocarpon</taxon>
    </lineage>
</organism>
<dbReference type="Proteomes" id="UP001285354">
    <property type="component" value="Unassembled WGS sequence"/>
</dbReference>
<evidence type="ECO:0000256" key="3">
    <source>
        <dbReference type="ARBA" id="ARBA00022598"/>
    </source>
</evidence>
<evidence type="ECO:0000256" key="4">
    <source>
        <dbReference type="ARBA" id="ARBA00022741"/>
    </source>
</evidence>
<evidence type="ECO:0000256" key="2">
    <source>
        <dbReference type="ARBA" id="ARBA00006432"/>
    </source>
</evidence>
<dbReference type="GO" id="GO:0019748">
    <property type="term" value="P:secondary metabolic process"/>
    <property type="evidence" value="ECO:0007669"/>
    <property type="project" value="TreeGrafter"/>
</dbReference>
<dbReference type="PANTHER" id="PTHR24096">
    <property type="entry name" value="LONG-CHAIN-FATTY-ACID--COA LIGASE"/>
    <property type="match status" value="1"/>
</dbReference>
<dbReference type="InterPro" id="IPR025110">
    <property type="entry name" value="AMP-bd_C"/>
</dbReference>
<dbReference type="InterPro" id="IPR042099">
    <property type="entry name" value="ANL_N_sf"/>
</dbReference>
<dbReference type="AlphaFoldDB" id="A0AAD9T0J4"/>
<proteinExistence type="inferred from homology"/>
<evidence type="ECO:0000256" key="6">
    <source>
        <dbReference type="SAM" id="MobiDB-lite"/>
    </source>
</evidence>
<protein>
    <submittedName>
        <fullName evidence="9">Uncharacterized protein</fullName>
    </submittedName>
</protein>
<keyword evidence="4" id="KW-0547">Nucleotide-binding</keyword>
<evidence type="ECO:0000259" key="7">
    <source>
        <dbReference type="Pfam" id="PF00501"/>
    </source>
</evidence>
<evidence type="ECO:0000259" key="8">
    <source>
        <dbReference type="Pfam" id="PF13193"/>
    </source>
</evidence>